<dbReference type="EMBL" id="JAIVGD010000013">
    <property type="protein sequence ID" value="KAH0764045.1"/>
    <property type="molecule type" value="Genomic_DNA"/>
</dbReference>
<organism evidence="2 3">
    <name type="scientific">Solanum tuberosum</name>
    <name type="common">Potato</name>
    <dbReference type="NCBI Taxonomy" id="4113"/>
    <lineage>
        <taxon>Eukaryota</taxon>
        <taxon>Viridiplantae</taxon>
        <taxon>Streptophyta</taxon>
        <taxon>Embryophyta</taxon>
        <taxon>Tracheophyta</taxon>
        <taxon>Spermatophyta</taxon>
        <taxon>Magnoliopsida</taxon>
        <taxon>eudicotyledons</taxon>
        <taxon>Gunneridae</taxon>
        <taxon>Pentapetalae</taxon>
        <taxon>asterids</taxon>
        <taxon>lamiids</taxon>
        <taxon>Solanales</taxon>
        <taxon>Solanaceae</taxon>
        <taxon>Solanoideae</taxon>
        <taxon>Solaneae</taxon>
        <taxon>Solanum</taxon>
    </lineage>
</organism>
<feature type="region of interest" description="Disordered" evidence="1">
    <location>
        <begin position="14"/>
        <end position="53"/>
    </location>
</feature>
<evidence type="ECO:0000313" key="3">
    <source>
        <dbReference type="Proteomes" id="UP000826656"/>
    </source>
</evidence>
<sequence>MVITGEIPAAAQVPDVGSVTPSPIGSRRSSDYCNNEDQVPDLGSDGPSPIGSMQIEKSNRSQFIQQDLFGSDLPATGLRNKELSINKKEERDAALLVPTGTEWDD</sequence>
<proteinExistence type="predicted"/>
<dbReference type="Proteomes" id="UP000826656">
    <property type="component" value="Unassembled WGS sequence"/>
</dbReference>
<protein>
    <submittedName>
        <fullName evidence="2">Uncharacterized protein</fullName>
    </submittedName>
</protein>
<gene>
    <name evidence="2" type="ORF">KY290_020118</name>
</gene>
<evidence type="ECO:0000313" key="2">
    <source>
        <dbReference type="EMBL" id="KAH0764045.1"/>
    </source>
</evidence>
<reference evidence="2 3" key="1">
    <citation type="journal article" date="2021" name="bioRxiv">
        <title>Chromosome-scale and haplotype-resolved genome assembly of a tetraploid potato cultivar.</title>
        <authorList>
            <person name="Sun H."/>
            <person name="Jiao W.-B."/>
            <person name="Krause K."/>
            <person name="Campoy J.A."/>
            <person name="Goel M."/>
            <person name="Folz-Donahue K."/>
            <person name="Kukat C."/>
            <person name="Huettel B."/>
            <person name="Schneeberger K."/>
        </authorList>
    </citation>
    <scope>NUCLEOTIDE SEQUENCE [LARGE SCALE GENOMIC DNA]</scope>
    <source>
        <strain evidence="2">SolTubOtavaFocal</strain>
        <tissue evidence="2">Leaves</tissue>
    </source>
</reference>
<accession>A0ABQ7VJ00</accession>
<name>A0ABQ7VJ00_SOLTU</name>
<evidence type="ECO:0000256" key="1">
    <source>
        <dbReference type="SAM" id="MobiDB-lite"/>
    </source>
</evidence>
<comment type="caution">
    <text evidence="2">The sequence shown here is derived from an EMBL/GenBank/DDBJ whole genome shotgun (WGS) entry which is preliminary data.</text>
</comment>
<keyword evidence="3" id="KW-1185">Reference proteome</keyword>